<sequence length="116" mass="13649">MVVPPLQGKYLRRSQDENGYAARAAEKWKISHYKEAMAQKKPDEKFIPIAIEAFARIGQMAREFLRDGCKHLLHRREELSDLRTQRNRRLWQRNAEIALGALRVDQLDNPLVHIFL</sequence>
<protein>
    <submittedName>
        <fullName evidence="1">Uncharacterized protein</fullName>
    </submittedName>
</protein>
<gene>
    <name evidence="1" type="ORF">RMAR00112_LOCUS2763</name>
</gene>
<accession>A0A7S2ZBG9</accession>
<evidence type="ECO:0000313" key="1">
    <source>
        <dbReference type="EMBL" id="CAE0034817.1"/>
    </source>
</evidence>
<dbReference type="EMBL" id="HBHW01003823">
    <property type="protein sequence ID" value="CAE0034817.1"/>
    <property type="molecule type" value="Transcribed_RNA"/>
</dbReference>
<proteinExistence type="predicted"/>
<name>A0A7S2ZBG9_9RHOD</name>
<reference evidence="1" key="1">
    <citation type="submission" date="2021-01" db="EMBL/GenBank/DDBJ databases">
        <authorList>
            <person name="Corre E."/>
            <person name="Pelletier E."/>
            <person name="Niang G."/>
            <person name="Scheremetjew M."/>
            <person name="Finn R."/>
            <person name="Kale V."/>
            <person name="Holt S."/>
            <person name="Cochrane G."/>
            <person name="Meng A."/>
            <person name="Brown T."/>
            <person name="Cohen L."/>
        </authorList>
    </citation>
    <scope>NUCLEOTIDE SEQUENCE</scope>
    <source>
        <strain evidence="1">CCMP 769</strain>
    </source>
</reference>
<dbReference type="AlphaFoldDB" id="A0A7S2ZBG9"/>
<organism evidence="1">
    <name type="scientific">Rhodosorus marinus</name>
    <dbReference type="NCBI Taxonomy" id="101924"/>
    <lineage>
        <taxon>Eukaryota</taxon>
        <taxon>Rhodophyta</taxon>
        <taxon>Stylonematophyceae</taxon>
        <taxon>Stylonematales</taxon>
        <taxon>Stylonemataceae</taxon>
        <taxon>Rhodosorus</taxon>
    </lineage>
</organism>